<dbReference type="InterPro" id="IPR005119">
    <property type="entry name" value="LysR_subst-bd"/>
</dbReference>
<evidence type="ECO:0000256" key="3">
    <source>
        <dbReference type="ARBA" id="ARBA00023125"/>
    </source>
</evidence>
<keyword evidence="3" id="KW-0238">DNA-binding</keyword>
<evidence type="ECO:0000313" key="7">
    <source>
        <dbReference type="Proteomes" id="UP000246077"/>
    </source>
</evidence>
<dbReference type="RefSeq" id="WP_109922697.1">
    <property type="nucleotide sequence ID" value="NZ_QGLF01000005.1"/>
</dbReference>
<dbReference type="GO" id="GO:0043565">
    <property type="term" value="F:sequence-specific DNA binding"/>
    <property type="evidence" value="ECO:0007669"/>
    <property type="project" value="TreeGrafter"/>
</dbReference>
<dbReference type="AlphaFoldDB" id="A0A317DWW0"/>
<dbReference type="SUPFAM" id="SSF53850">
    <property type="entry name" value="Periplasmic binding protein-like II"/>
    <property type="match status" value="1"/>
</dbReference>
<comment type="caution">
    <text evidence="6">The sequence shown here is derived from an EMBL/GenBank/DDBJ whole genome shotgun (WGS) entry which is preliminary data.</text>
</comment>
<dbReference type="PRINTS" id="PR00039">
    <property type="entry name" value="HTHLYSR"/>
</dbReference>
<dbReference type="Pfam" id="PF00126">
    <property type="entry name" value="HTH_1"/>
    <property type="match status" value="1"/>
</dbReference>
<name>A0A317DWW0_9PROT</name>
<dbReference type="SUPFAM" id="SSF46785">
    <property type="entry name" value="Winged helix' DNA-binding domain"/>
    <property type="match status" value="1"/>
</dbReference>
<dbReference type="Gene3D" id="3.40.190.290">
    <property type="match status" value="1"/>
</dbReference>
<dbReference type="PANTHER" id="PTHR30537:SF3">
    <property type="entry name" value="TRANSCRIPTIONAL REGULATORY PROTEIN"/>
    <property type="match status" value="1"/>
</dbReference>
<dbReference type="Proteomes" id="UP000246077">
    <property type="component" value="Unassembled WGS sequence"/>
</dbReference>
<dbReference type="OrthoDB" id="7333438at2"/>
<proteinExistence type="inferred from homology"/>
<feature type="domain" description="HTH lysR-type" evidence="5">
    <location>
        <begin position="11"/>
        <end position="62"/>
    </location>
</feature>
<dbReference type="InterPro" id="IPR036390">
    <property type="entry name" value="WH_DNA-bd_sf"/>
</dbReference>
<dbReference type="GO" id="GO:0003700">
    <property type="term" value="F:DNA-binding transcription factor activity"/>
    <property type="evidence" value="ECO:0007669"/>
    <property type="project" value="InterPro"/>
</dbReference>
<evidence type="ECO:0000256" key="4">
    <source>
        <dbReference type="ARBA" id="ARBA00023163"/>
    </source>
</evidence>
<dbReference type="PANTHER" id="PTHR30537">
    <property type="entry name" value="HTH-TYPE TRANSCRIPTIONAL REGULATOR"/>
    <property type="match status" value="1"/>
</dbReference>
<dbReference type="InterPro" id="IPR000847">
    <property type="entry name" value="LysR_HTH_N"/>
</dbReference>
<accession>A0A317DWW0</accession>
<keyword evidence="4" id="KW-0804">Transcription</keyword>
<dbReference type="PROSITE" id="PS50931">
    <property type="entry name" value="HTH_LYSR"/>
    <property type="match status" value="1"/>
</dbReference>
<dbReference type="EMBL" id="QGLF01000005">
    <property type="protein sequence ID" value="PWR19011.1"/>
    <property type="molecule type" value="Genomic_DNA"/>
</dbReference>
<dbReference type="CDD" id="cd08422">
    <property type="entry name" value="PBP2_CrgA_like"/>
    <property type="match status" value="1"/>
</dbReference>
<gene>
    <name evidence="6" type="ORF">DKG75_18770</name>
</gene>
<reference evidence="7" key="1">
    <citation type="submission" date="2018-05" db="EMBL/GenBank/DDBJ databases">
        <title>Zavarzinia sp. HR-AS.</title>
        <authorList>
            <person name="Lee Y."/>
            <person name="Jeon C.O."/>
        </authorList>
    </citation>
    <scope>NUCLEOTIDE SEQUENCE [LARGE SCALE GENOMIC DNA]</scope>
    <source>
        <strain evidence="7">DSM 1231</strain>
    </source>
</reference>
<keyword evidence="2" id="KW-0805">Transcription regulation</keyword>
<evidence type="ECO:0000256" key="1">
    <source>
        <dbReference type="ARBA" id="ARBA00009437"/>
    </source>
</evidence>
<evidence type="ECO:0000259" key="5">
    <source>
        <dbReference type="PROSITE" id="PS50931"/>
    </source>
</evidence>
<evidence type="ECO:0000313" key="6">
    <source>
        <dbReference type="EMBL" id="PWR19011.1"/>
    </source>
</evidence>
<dbReference type="Pfam" id="PF03466">
    <property type="entry name" value="LysR_substrate"/>
    <property type="match status" value="1"/>
</dbReference>
<organism evidence="6 7">
    <name type="scientific">Zavarzinia compransoris</name>
    <dbReference type="NCBI Taxonomy" id="1264899"/>
    <lineage>
        <taxon>Bacteria</taxon>
        <taxon>Pseudomonadati</taxon>
        <taxon>Pseudomonadota</taxon>
        <taxon>Alphaproteobacteria</taxon>
        <taxon>Rhodospirillales</taxon>
        <taxon>Zavarziniaceae</taxon>
        <taxon>Zavarzinia</taxon>
    </lineage>
</organism>
<evidence type="ECO:0000256" key="2">
    <source>
        <dbReference type="ARBA" id="ARBA00023015"/>
    </source>
</evidence>
<protein>
    <submittedName>
        <fullName evidence="6">LysR family transcriptional regulator</fullName>
    </submittedName>
</protein>
<keyword evidence="7" id="KW-1185">Reference proteome</keyword>
<dbReference type="GO" id="GO:0006351">
    <property type="term" value="P:DNA-templated transcription"/>
    <property type="evidence" value="ECO:0007669"/>
    <property type="project" value="TreeGrafter"/>
</dbReference>
<sequence>MSDEPSWEFYRSFLAVLDEGSLSAAARALGLTQPTVGHHIEGLETALGVPLFTRSPRGLTPTETARLIRPQAAAMAAAAAVLRRRASAGAGAAAGTVRITASDVVGGAVLPPILADLRRREPGIRIELSLSNRAEDLSRQDADLAIRMVAPTQGALVARHIGEIRLGLFAAPDYVARRGLPGSLADLAGHDLIGPDRDTAAIRGVPGAERLNPEGFTLRVDHQVAQLAMVRAGCGIGVCQCALALEPALVPVLADDFAPRLPVWLVVHEDLWPSRRIRLVFDALAAALQRYTRLA</sequence>
<dbReference type="Gene3D" id="1.10.10.10">
    <property type="entry name" value="Winged helix-like DNA-binding domain superfamily/Winged helix DNA-binding domain"/>
    <property type="match status" value="1"/>
</dbReference>
<dbReference type="InterPro" id="IPR058163">
    <property type="entry name" value="LysR-type_TF_proteobact-type"/>
</dbReference>
<comment type="similarity">
    <text evidence="1">Belongs to the LysR transcriptional regulatory family.</text>
</comment>
<dbReference type="InterPro" id="IPR036388">
    <property type="entry name" value="WH-like_DNA-bd_sf"/>
</dbReference>